<reference evidence="1" key="2">
    <citation type="submission" date="2015-03" db="EMBL/GenBank/DDBJ databases">
        <authorList>
            <person name="Chow C.-E.T."/>
            <person name="Winget D.M."/>
            <person name="White R.A.III."/>
            <person name="Hallam S.J."/>
            <person name="Suttle C.A."/>
        </authorList>
    </citation>
    <scope>NUCLEOTIDE SEQUENCE</scope>
    <source>
        <strain evidence="1">Oxic1_8</strain>
    </source>
</reference>
<sequence length="55" mass="5852">MSFESGGIDTDDVSQAAVDICGRGKIQSRTSARISGDDESGAIIFSFWPPFPESL</sequence>
<dbReference type="EMBL" id="KR029603">
    <property type="protein sequence ID" value="AKH48401.1"/>
    <property type="molecule type" value="Genomic_DNA"/>
</dbReference>
<organism evidence="1">
    <name type="scientific">uncultured marine virus</name>
    <dbReference type="NCBI Taxonomy" id="186617"/>
    <lineage>
        <taxon>Viruses</taxon>
        <taxon>environmental samples</taxon>
    </lineage>
</organism>
<protein>
    <submittedName>
        <fullName evidence="1">Uncharacterized protein</fullName>
    </submittedName>
</protein>
<reference evidence="1" key="1">
    <citation type="journal article" date="2015" name="Front. Microbiol.">
        <title>Combining genomic sequencing methods to explore viral diversity and reveal potential virus-host interactions.</title>
        <authorList>
            <person name="Chow C.E."/>
            <person name="Winget D.M."/>
            <person name="White R.A.III."/>
            <person name="Hallam S.J."/>
            <person name="Suttle C.A."/>
        </authorList>
    </citation>
    <scope>NUCLEOTIDE SEQUENCE</scope>
    <source>
        <strain evidence="1">Oxic1_8</strain>
    </source>
</reference>
<accession>A0A0F7LB42</accession>
<name>A0A0F7LB42_9VIRU</name>
<proteinExistence type="predicted"/>
<evidence type="ECO:0000313" key="1">
    <source>
        <dbReference type="EMBL" id="AKH48401.1"/>
    </source>
</evidence>